<reference evidence="1" key="1">
    <citation type="journal article" date="2021" name="Environ. Microbiol.">
        <title>Gene family expansions and transcriptome signatures uncover fungal adaptations to wood decay.</title>
        <authorList>
            <person name="Hage H."/>
            <person name="Miyauchi S."/>
            <person name="Viragh M."/>
            <person name="Drula E."/>
            <person name="Min B."/>
            <person name="Chaduli D."/>
            <person name="Navarro D."/>
            <person name="Favel A."/>
            <person name="Norest M."/>
            <person name="Lesage-Meessen L."/>
            <person name="Balint B."/>
            <person name="Merenyi Z."/>
            <person name="de Eugenio L."/>
            <person name="Morin E."/>
            <person name="Martinez A.T."/>
            <person name="Baldrian P."/>
            <person name="Stursova M."/>
            <person name="Martinez M.J."/>
            <person name="Novotny C."/>
            <person name="Magnuson J.K."/>
            <person name="Spatafora J.W."/>
            <person name="Maurice S."/>
            <person name="Pangilinan J."/>
            <person name="Andreopoulos W."/>
            <person name="LaButti K."/>
            <person name="Hundley H."/>
            <person name="Na H."/>
            <person name="Kuo A."/>
            <person name="Barry K."/>
            <person name="Lipzen A."/>
            <person name="Henrissat B."/>
            <person name="Riley R."/>
            <person name="Ahrendt S."/>
            <person name="Nagy L.G."/>
            <person name="Grigoriev I.V."/>
            <person name="Martin F."/>
            <person name="Rosso M.N."/>
        </authorList>
    </citation>
    <scope>NUCLEOTIDE SEQUENCE</scope>
    <source>
        <strain evidence="1">CBS 384.51</strain>
    </source>
</reference>
<dbReference type="EMBL" id="MU274919">
    <property type="protein sequence ID" value="KAI0087246.1"/>
    <property type="molecule type" value="Genomic_DNA"/>
</dbReference>
<protein>
    <submittedName>
        <fullName evidence="1">Uncharacterized protein</fullName>
    </submittedName>
</protein>
<accession>A0ACB8TZ05</accession>
<evidence type="ECO:0000313" key="1">
    <source>
        <dbReference type="EMBL" id="KAI0087246.1"/>
    </source>
</evidence>
<proteinExistence type="predicted"/>
<gene>
    <name evidence="1" type="ORF">BDY19DRAFT_986266</name>
</gene>
<keyword evidence="2" id="KW-1185">Reference proteome</keyword>
<sequence>MSKDAQDKLEIIVEKPSPAAAATQEETKKTSIFDRLELPPWVLANLKSRRSQKIWLRCWVASWVAFLIMLPHPSLNILGNAAFFGILASLMIPANLPVQLFIFALATMIVGMCLGWGLGAAAMRGALAARDQVVLQAELQREAQSAAGLANPEALFQSDIFAGHFLDTRSSVVFGVFLGFGAFIFALIRAYAPKLTLMSVFGTVALDIFCSYGPLFPFAQYTILNSLLTSVACYVAIGIVVITFIFPETANHAALVTASALTGKLKNLVDTQEKLIHAPPEELTPGNPIIESLVAELRGVLGQIQGFAAGTAFIGAEFSWGKWNAEDVTGLQKPLTMIVSRFAAMHGFAKLVSHQAHEGGASNAPSAAATEEEASTLNDPASGDTYLLRQFRERNIAAEAAHGVRIQDVVPALGEATIDLRKACSEGLATTQVLLDGINTRRYARHGAKESEQHLLDLDAAIDHLQVALADFKKDKRLMILRPFEGLVDSARLGTDLKGPLPLRALYTAYVFAANLIVLAEAIEHYMEYVQSIATKRVHNRLWAPGGLRAIVKALREKGDAGNVAAGEDDEPTVERRDPDSKPPTHLFQRIANTVHHLYKWTKTPEALFVARYVLVTILLWLPAVLKRSAHFIYAQKGLWALIMAQTTLNIYASDQIFNVVGRLLGSFVGGVAGLVTWYIGAGRGPGSPYGLAAIVGVMLVPIVFLRLFTPPKYLAGVLLSFATWVLVVGYSWLDTHIPTFGNPGKGWDVAWRRWVLVLIGSAASFILMMLPPKSGRKAVRLRNASILLSLASLYSDIISVWISAEGTTNIAKPKSQADWVAGVRAKIVSLAAKLQALKQQTALAKWEGSIRGAWPMEEYMKLIEEETKIMANLSLLGSALAQLDNETLSRFLRHTIVVNPNFIADVMATFSLVSQALKTGEPIPQAFHQNLLDRLHYHGRARYGSTRHDQPAREIMHKTHLESITQLEYVFYASAIAAVYQVLDGLNECRSIATRLCGEVPLQGWARWKNDYDRMYAEATG</sequence>
<dbReference type="Proteomes" id="UP001055072">
    <property type="component" value="Unassembled WGS sequence"/>
</dbReference>
<evidence type="ECO:0000313" key="2">
    <source>
        <dbReference type="Proteomes" id="UP001055072"/>
    </source>
</evidence>
<name>A0ACB8TZ05_9APHY</name>
<organism evidence="1 2">
    <name type="scientific">Irpex rosettiformis</name>
    <dbReference type="NCBI Taxonomy" id="378272"/>
    <lineage>
        <taxon>Eukaryota</taxon>
        <taxon>Fungi</taxon>
        <taxon>Dikarya</taxon>
        <taxon>Basidiomycota</taxon>
        <taxon>Agaricomycotina</taxon>
        <taxon>Agaricomycetes</taxon>
        <taxon>Polyporales</taxon>
        <taxon>Irpicaceae</taxon>
        <taxon>Irpex</taxon>
    </lineage>
</organism>
<comment type="caution">
    <text evidence="1">The sequence shown here is derived from an EMBL/GenBank/DDBJ whole genome shotgun (WGS) entry which is preliminary data.</text>
</comment>